<feature type="compositionally biased region" description="Low complexity" evidence="4">
    <location>
        <begin position="320"/>
        <end position="342"/>
    </location>
</feature>
<accession>Q5CX51</accession>
<evidence type="ECO:0000256" key="2">
    <source>
        <dbReference type="ARBA" id="ARBA00023015"/>
    </source>
</evidence>
<protein>
    <submittedName>
        <fullName evidence="6">CCR4-NOT transcription complex, subunit 2</fullName>
    </submittedName>
</protein>
<feature type="compositionally biased region" description="Polar residues" evidence="4">
    <location>
        <begin position="281"/>
        <end position="300"/>
    </location>
</feature>
<evidence type="ECO:0000256" key="1">
    <source>
        <dbReference type="ARBA" id="ARBA00007682"/>
    </source>
</evidence>
<dbReference type="InterPro" id="IPR007282">
    <property type="entry name" value="NOT2/3/5_C"/>
</dbReference>
<name>Q5CX51_CRYPI</name>
<evidence type="ECO:0000313" key="6">
    <source>
        <dbReference type="EMBL" id="EAK90139.1"/>
    </source>
</evidence>
<dbReference type="Gene3D" id="2.30.30.1020">
    <property type="entry name" value="CCR4-NOT complex subunit 2/3/5, C-terminal domain"/>
    <property type="match status" value="1"/>
</dbReference>
<feature type="compositionally biased region" description="Polar residues" evidence="4">
    <location>
        <begin position="34"/>
        <end position="55"/>
    </location>
</feature>
<dbReference type="OMA" id="RIHSKWI"/>
<sequence>SVCKGFILPNSKSLMDAKNQVQKSSSSSCDQEDTSPQNNTINSQNQCDQQTSTQNNVDKDLSLEDILYETNQQAISYNRTNYGLLGILNVIRMTDSDLNILALGTDLTTLGLNLNSSECLYLNFDSPWSSSKPAQPESETNEIIQAFANTPNNVSQIIGLKSTYVQKFALETLFYIFYNMPQDLLQGFAAVELCNRGWLYYPDSLQWYSKVQNEEKQTAEWQVFDTDKWCKVPISDPPSSNLLSIDEIRPSVEEGVRIHSKWIQEQNQIYQIVQQQMQQQSNSRNKGSEPQINSNMNNISDFSSAYNQRSIQQTFSQAGNNQTINSNNYSNFRSSNRHNSSF</sequence>
<dbReference type="GO" id="GO:0006355">
    <property type="term" value="P:regulation of DNA-templated transcription"/>
    <property type="evidence" value="ECO:0007669"/>
    <property type="project" value="InterPro"/>
</dbReference>
<gene>
    <name evidence="6" type="ORF">cgd6_2480</name>
</gene>
<evidence type="ECO:0000256" key="3">
    <source>
        <dbReference type="ARBA" id="ARBA00023163"/>
    </source>
</evidence>
<comment type="similarity">
    <text evidence="1">Belongs to the CNOT2/3/5 family.</text>
</comment>
<dbReference type="PANTHER" id="PTHR23326">
    <property type="entry name" value="CCR4 NOT-RELATED"/>
    <property type="match status" value="1"/>
</dbReference>
<dbReference type="InterPro" id="IPR040168">
    <property type="entry name" value="Not2/3/5"/>
</dbReference>
<dbReference type="EMBL" id="AAEE01000002">
    <property type="protein sequence ID" value="EAK90139.1"/>
    <property type="molecule type" value="Genomic_DNA"/>
</dbReference>
<dbReference type="OrthoDB" id="25391at2759"/>
<dbReference type="AlphaFoldDB" id="Q5CX51"/>
<dbReference type="Pfam" id="PF04153">
    <property type="entry name" value="NOT2_3_5_C"/>
    <property type="match status" value="1"/>
</dbReference>
<evidence type="ECO:0000259" key="5">
    <source>
        <dbReference type="Pfam" id="PF04153"/>
    </source>
</evidence>
<dbReference type="STRING" id="353152.Q5CX51"/>
<keyword evidence="3" id="KW-0804">Transcription</keyword>
<feature type="domain" description="NOT2/NOT3/NOT5 C-terminal" evidence="5">
    <location>
        <begin position="124"/>
        <end position="233"/>
    </location>
</feature>
<organism evidence="6 7">
    <name type="scientific">Cryptosporidium parvum (strain Iowa II)</name>
    <dbReference type="NCBI Taxonomy" id="353152"/>
    <lineage>
        <taxon>Eukaryota</taxon>
        <taxon>Sar</taxon>
        <taxon>Alveolata</taxon>
        <taxon>Apicomplexa</taxon>
        <taxon>Conoidasida</taxon>
        <taxon>Coccidia</taxon>
        <taxon>Eucoccidiorida</taxon>
        <taxon>Eimeriorina</taxon>
        <taxon>Cryptosporidiidae</taxon>
        <taxon>Cryptosporidium</taxon>
    </lineage>
</organism>
<dbReference type="Proteomes" id="UP000006726">
    <property type="component" value="Chromosome 6"/>
</dbReference>
<dbReference type="GeneID" id="3375884"/>
<dbReference type="GO" id="GO:0030015">
    <property type="term" value="C:CCR4-NOT core complex"/>
    <property type="evidence" value="ECO:0007669"/>
    <property type="project" value="InterPro"/>
</dbReference>
<dbReference type="RefSeq" id="XP_627603.1">
    <property type="nucleotide sequence ID" value="XM_627603.1"/>
</dbReference>
<feature type="region of interest" description="Disordered" evidence="4">
    <location>
        <begin position="17"/>
        <end position="55"/>
    </location>
</feature>
<dbReference type="InterPro" id="IPR038635">
    <property type="entry name" value="CCR4-NOT_su2/3/5_C_sf"/>
</dbReference>
<dbReference type="KEGG" id="cpv:cgd6_2480"/>
<reference evidence="6 7" key="1">
    <citation type="journal article" date="2004" name="Science">
        <title>Complete genome sequence of the apicomplexan, Cryptosporidium parvum.</title>
        <authorList>
            <person name="Abrahamsen M.S."/>
            <person name="Templeton T.J."/>
            <person name="Enomoto S."/>
            <person name="Abrahante J.E."/>
            <person name="Zhu G."/>
            <person name="Lancto C.A."/>
            <person name="Deng M."/>
            <person name="Liu C."/>
            <person name="Widmer G."/>
            <person name="Tzipori S."/>
            <person name="Buck G.A."/>
            <person name="Xu P."/>
            <person name="Bankier A.T."/>
            <person name="Dear P.H."/>
            <person name="Konfortov B.A."/>
            <person name="Spriggs H.F."/>
            <person name="Iyer L."/>
            <person name="Anantharaman V."/>
            <person name="Aravind L."/>
            <person name="Kapur V."/>
        </authorList>
    </citation>
    <scope>NUCLEOTIDE SEQUENCE [LARGE SCALE GENOMIC DNA]</scope>
    <source>
        <strain evidence="7">Iowa II</strain>
    </source>
</reference>
<keyword evidence="7" id="KW-1185">Reference proteome</keyword>
<evidence type="ECO:0000256" key="4">
    <source>
        <dbReference type="SAM" id="MobiDB-lite"/>
    </source>
</evidence>
<evidence type="ECO:0000313" key="7">
    <source>
        <dbReference type="Proteomes" id="UP000006726"/>
    </source>
</evidence>
<feature type="non-terminal residue" evidence="6">
    <location>
        <position position="1"/>
    </location>
</feature>
<feature type="region of interest" description="Disordered" evidence="4">
    <location>
        <begin position="276"/>
        <end position="300"/>
    </location>
</feature>
<keyword evidence="2" id="KW-0805">Transcription regulation</keyword>
<comment type="caution">
    <text evidence="6">The sequence shown here is derived from an EMBL/GenBank/DDBJ whole genome shotgun (WGS) entry which is preliminary data.</text>
</comment>
<dbReference type="InParanoid" id="Q5CX51"/>
<feature type="region of interest" description="Disordered" evidence="4">
    <location>
        <begin position="317"/>
        <end position="342"/>
    </location>
</feature>
<proteinExistence type="inferred from homology"/>